<proteinExistence type="predicted"/>
<protein>
    <submittedName>
        <fullName evidence="3">Protein SPT2 homolog</fullName>
    </submittedName>
</protein>
<gene>
    <name evidence="3" type="primary">LOC112691363</name>
</gene>
<reference evidence="3" key="1">
    <citation type="submission" date="2025-08" db="UniProtKB">
        <authorList>
            <consortium name="RefSeq"/>
        </authorList>
    </citation>
    <scope>IDENTIFICATION</scope>
    <source>
        <tissue evidence="3">Whole body</tissue>
    </source>
</reference>
<feature type="compositionally biased region" description="Basic and acidic residues" evidence="1">
    <location>
        <begin position="262"/>
        <end position="271"/>
    </location>
</feature>
<dbReference type="AlphaFoldDB" id="A0A8B8GFK4"/>
<organism evidence="2 3">
    <name type="scientific">Sipha flava</name>
    <name type="common">yellow sugarcane aphid</name>
    <dbReference type="NCBI Taxonomy" id="143950"/>
    <lineage>
        <taxon>Eukaryota</taxon>
        <taxon>Metazoa</taxon>
        <taxon>Ecdysozoa</taxon>
        <taxon>Arthropoda</taxon>
        <taxon>Hexapoda</taxon>
        <taxon>Insecta</taxon>
        <taxon>Pterygota</taxon>
        <taxon>Neoptera</taxon>
        <taxon>Paraneoptera</taxon>
        <taxon>Hemiptera</taxon>
        <taxon>Sternorrhyncha</taxon>
        <taxon>Aphidomorpha</taxon>
        <taxon>Aphidoidea</taxon>
        <taxon>Aphididae</taxon>
        <taxon>Sipha</taxon>
    </lineage>
</organism>
<dbReference type="Proteomes" id="UP000694846">
    <property type="component" value="Unplaced"/>
</dbReference>
<evidence type="ECO:0000313" key="2">
    <source>
        <dbReference type="Proteomes" id="UP000694846"/>
    </source>
</evidence>
<keyword evidence="2" id="KW-1185">Reference proteome</keyword>
<accession>A0A8B8GFK4</accession>
<sequence length="446" mass="47710">MDERRESIVGILLRTIEKEILEVNDLVRKNVEFKEPRCNGSLERVFRNRLDLFFGVPREVLTSGMDLTNADMTVLNEFFRPYHAALSPCPTRANADHEGAVNGSRDSPRGSPLLKTRKSLKTNRAITSRPNGPRIRPNGQSPSGRPAGRTRTRVSSSSSDKGGSGRTSNSSTAVTVGGVNVMHSTAGSRMSLSLIGDPDCGGVDLTARVPVVPRSLTGPQRNGRSESAARAGLGGLVGPVADVGTDNASRDDRPNDVVPDGPDVHRADCARQDVLPEGLDGGRTVLTPETAGAGSRANRSCSGPKTKGRADADGGRIVAANDKSPRSSTGNDRCVVAFSTRTESKAFAATKELFGNSAAAAAPFDEPRSPTTVHSGGENIEKSDDVSREKYHVENKNLIQAVQETNKREHFDARKNDIALFIKRDLLSDEEKNTVSFSNANALCQI</sequence>
<evidence type="ECO:0000313" key="3">
    <source>
        <dbReference type="RefSeq" id="XP_025421381.1"/>
    </source>
</evidence>
<dbReference type="OrthoDB" id="10641346at2759"/>
<feature type="region of interest" description="Disordered" evidence="1">
    <location>
        <begin position="214"/>
        <end position="332"/>
    </location>
</feature>
<name>A0A8B8GFK4_9HEMI</name>
<feature type="region of interest" description="Disordered" evidence="1">
    <location>
        <begin position="362"/>
        <end position="385"/>
    </location>
</feature>
<feature type="region of interest" description="Disordered" evidence="1">
    <location>
        <begin position="90"/>
        <end position="176"/>
    </location>
</feature>
<dbReference type="RefSeq" id="XP_025421381.1">
    <property type="nucleotide sequence ID" value="XM_025565596.1"/>
</dbReference>
<evidence type="ECO:0000256" key="1">
    <source>
        <dbReference type="SAM" id="MobiDB-lite"/>
    </source>
</evidence>
<dbReference type="GeneID" id="112691363"/>